<dbReference type="EMBL" id="KQ971342">
    <property type="protein sequence ID" value="EFA02999.1"/>
    <property type="molecule type" value="Genomic_DNA"/>
</dbReference>
<keyword evidence="2" id="KW-0732">Signal</keyword>
<name>D6WKN9_TRICA</name>
<keyword evidence="4" id="KW-1185">Reference proteome</keyword>
<evidence type="ECO:0000256" key="2">
    <source>
        <dbReference type="SAM" id="SignalP"/>
    </source>
</evidence>
<dbReference type="OrthoDB" id="6744912at2759"/>
<protein>
    <submittedName>
        <fullName evidence="3">Uncharacterized protein</fullName>
    </submittedName>
</protein>
<feature type="chain" id="PRO_5003089600" evidence="2">
    <location>
        <begin position="18"/>
        <end position="552"/>
    </location>
</feature>
<dbReference type="HOGENOM" id="CLU_493764_0_0_1"/>
<evidence type="ECO:0000313" key="3">
    <source>
        <dbReference type="EMBL" id="EFA02999.1"/>
    </source>
</evidence>
<evidence type="ECO:0000313" key="4">
    <source>
        <dbReference type="Proteomes" id="UP000007266"/>
    </source>
</evidence>
<sequence>MWSRCSVGFCLLLAAQAAVLKTRNIPVEIVYDRTNPATYGTRNLDAKIQLSSDELLKLKLSDDIINEEKIHFEEGDAGNEQGVKNLEEKIQLSSEEISHQSQNAVEIDGNIKAAVAENSAQSGNLLDLLKRAEEMAYAGINTIRENFDKVSDSIPGAKPTAEAWEKLNQTLHDYFRDQYKNALTLKQDQPTSGNENPNQNQNQNQFFQNLINGIQTISNNFMGNFGQNGQTQKPPGSEDEQQPQQQQQGPWQSFVSYFQGGMNQMVTNMNNYFNRQNGTSGQEDTGTGGNGGSNFINNFVSSIQQFFQGQGGQGGSPSQTINVNNQSDPGVTTNAPGFFQGAINQFNQVVNNFRPSTSARPPVQGDEGSSTTPGNFIQSIGQAFQNVNIFRPQGGQQGGSGGSSNPIQSIGSQFGGQGGNGSNPFVSGAQAIGSQFAGQGGNGSNPFVSGAQAIGSQFGQAIGGQGGQGGGSNPLVSGAQAIGNQFQQAIGQGGNKPVEGGAGEATSEKTRAESLVNEGEKVEKMKEKVEKKVEKVEEKVEKKPAEMMAMAE</sequence>
<feature type="region of interest" description="Disordered" evidence="1">
    <location>
        <begin position="218"/>
        <end position="250"/>
    </location>
</feature>
<feature type="signal peptide" evidence="2">
    <location>
        <begin position="1"/>
        <end position="17"/>
    </location>
</feature>
<feature type="compositionally biased region" description="Polar residues" evidence="1">
    <location>
        <begin position="273"/>
        <end position="284"/>
    </location>
</feature>
<feature type="compositionally biased region" description="Polar residues" evidence="1">
    <location>
        <begin position="316"/>
        <end position="331"/>
    </location>
</feature>
<organism evidence="3 4">
    <name type="scientific">Tribolium castaneum</name>
    <name type="common">Red flour beetle</name>
    <dbReference type="NCBI Taxonomy" id="7070"/>
    <lineage>
        <taxon>Eukaryota</taxon>
        <taxon>Metazoa</taxon>
        <taxon>Ecdysozoa</taxon>
        <taxon>Arthropoda</taxon>
        <taxon>Hexapoda</taxon>
        <taxon>Insecta</taxon>
        <taxon>Pterygota</taxon>
        <taxon>Neoptera</taxon>
        <taxon>Endopterygota</taxon>
        <taxon>Coleoptera</taxon>
        <taxon>Polyphaga</taxon>
        <taxon>Cucujiformia</taxon>
        <taxon>Tenebrionidae</taxon>
        <taxon>Tenebrionidae incertae sedis</taxon>
        <taxon>Tribolium</taxon>
    </lineage>
</organism>
<feature type="region of interest" description="Disordered" evidence="1">
    <location>
        <begin position="307"/>
        <end position="331"/>
    </location>
</feature>
<feature type="region of interest" description="Disordered" evidence="1">
    <location>
        <begin position="353"/>
        <end position="376"/>
    </location>
</feature>
<reference evidence="3 4" key="1">
    <citation type="journal article" date="2008" name="Nature">
        <title>The genome of the model beetle and pest Tribolium castaneum.</title>
        <authorList>
            <consortium name="Tribolium Genome Sequencing Consortium"/>
            <person name="Richards S."/>
            <person name="Gibbs R.A."/>
            <person name="Weinstock G.M."/>
            <person name="Brown S.J."/>
            <person name="Denell R."/>
            <person name="Beeman R.W."/>
            <person name="Gibbs R."/>
            <person name="Beeman R.W."/>
            <person name="Brown S.J."/>
            <person name="Bucher G."/>
            <person name="Friedrich M."/>
            <person name="Grimmelikhuijzen C.J."/>
            <person name="Klingler M."/>
            <person name="Lorenzen M."/>
            <person name="Richards S."/>
            <person name="Roth S."/>
            <person name="Schroder R."/>
            <person name="Tautz D."/>
            <person name="Zdobnov E.M."/>
            <person name="Muzny D."/>
            <person name="Gibbs R.A."/>
            <person name="Weinstock G.M."/>
            <person name="Attaway T."/>
            <person name="Bell S."/>
            <person name="Buhay C.J."/>
            <person name="Chandrabose M.N."/>
            <person name="Chavez D."/>
            <person name="Clerk-Blankenburg K.P."/>
            <person name="Cree A."/>
            <person name="Dao M."/>
            <person name="Davis C."/>
            <person name="Chacko J."/>
            <person name="Dinh H."/>
            <person name="Dugan-Rocha S."/>
            <person name="Fowler G."/>
            <person name="Garner T.T."/>
            <person name="Garnes J."/>
            <person name="Gnirke A."/>
            <person name="Hawes A."/>
            <person name="Hernandez J."/>
            <person name="Hines S."/>
            <person name="Holder M."/>
            <person name="Hume J."/>
            <person name="Jhangiani S.N."/>
            <person name="Joshi V."/>
            <person name="Khan Z.M."/>
            <person name="Jackson L."/>
            <person name="Kovar C."/>
            <person name="Kowis A."/>
            <person name="Lee S."/>
            <person name="Lewis L.R."/>
            <person name="Margolis J."/>
            <person name="Morgan M."/>
            <person name="Nazareth L.V."/>
            <person name="Nguyen N."/>
            <person name="Okwuonu G."/>
            <person name="Parker D."/>
            <person name="Richards S."/>
            <person name="Ruiz S.J."/>
            <person name="Santibanez J."/>
            <person name="Savard J."/>
            <person name="Scherer S.E."/>
            <person name="Schneider B."/>
            <person name="Sodergren E."/>
            <person name="Tautz D."/>
            <person name="Vattahil S."/>
            <person name="Villasana D."/>
            <person name="White C.S."/>
            <person name="Wright R."/>
            <person name="Park Y."/>
            <person name="Beeman R.W."/>
            <person name="Lord J."/>
            <person name="Oppert B."/>
            <person name="Lorenzen M."/>
            <person name="Brown S."/>
            <person name="Wang L."/>
            <person name="Savard J."/>
            <person name="Tautz D."/>
            <person name="Richards S."/>
            <person name="Weinstock G."/>
            <person name="Gibbs R.A."/>
            <person name="Liu Y."/>
            <person name="Worley K."/>
            <person name="Weinstock G."/>
            <person name="Elsik C.G."/>
            <person name="Reese J.T."/>
            <person name="Elhaik E."/>
            <person name="Landan G."/>
            <person name="Graur D."/>
            <person name="Arensburger P."/>
            <person name="Atkinson P."/>
            <person name="Beeman R.W."/>
            <person name="Beidler J."/>
            <person name="Brown S.J."/>
            <person name="Demuth J.P."/>
            <person name="Drury D.W."/>
            <person name="Du Y.Z."/>
            <person name="Fujiwara H."/>
            <person name="Lorenzen M."/>
            <person name="Maselli V."/>
            <person name="Osanai M."/>
            <person name="Park Y."/>
            <person name="Robertson H.M."/>
            <person name="Tu Z."/>
            <person name="Wang J.J."/>
            <person name="Wang S."/>
            <person name="Richards S."/>
            <person name="Song H."/>
            <person name="Zhang L."/>
            <person name="Sodergren E."/>
            <person name="Werner D."/>
            <person name="Stanke M."/>
            <person name="Morgenstern B."/>
            <person name="Solovyev V."/>
            <person name="Kosarev P."/>
            <person name="Brown G."/>
            <person name="Chen H.C."/>
            <person name="Ermolaeva O."/>
            <person name="Hlavina W."/>
            <person name="Kapustin Y."/>
            <person name="Kiryutin B."/>
            <person name="Kitts P."/>
            <person name="Maglott D."/>
            <person name="Pruitt K."/>
            <person name="Sapojnikov V."/>
            <person name="Souvorov A."/>
            <person name="Mackey A.J."/>
            <person name="Waterhouse R.M."/>
            <person name="Wyder S."/>
            <person name="Zdobnov E.M."/>
            <person name="Zdobnov E.M."/>
            <person name="Wyder S."/>
            <person name="Kriventseva E.V."/>
            <person name="Kadowaki T."/>
            <person name="Bork P."/>
            <person name="Aranda M."/>
            <person name="Bao R."/>
            <person name="Beermann A."/>
            <person name="Berns N."/>
            <person name="Bolognesi R."/>
            <person name="Bonneton F."/>
            <person name="Bopp D."/>
            <person name="Brown S.J."/>
            <person name="Bucher G."/>
            <person name="Butts T."/>
            <person name="Chaumot A."/>
            <person name="Denell R.E."/>
            <person name="Ferrier D.E."/>
            <person name="Friedrich M."/>
            <person name="Gordon C.M."/>
            <person name="Jindra M."/>
            <person name="Klingler M."/>
            <person name="Lan Q."/>
            <person name="Lattorff H.M."/>
            <person name="Laudet V."/>
            <person name="von Levetsow C."/>
            <person name="Liu Z."/>
            <person name="Lutz R."/>
            <person name="Lynch J.A."/>
            <person name="da Fonseca R.N."/>
            <person name="Posnien N."/>
            <person name="Reuter R."/>
            <person name="Roth S."/>
            <person name="Savard J."/>
            <person name="Schinko J.B."/>
            <person name="Schmitt C."/>
            <person name="Schoppmeier M."/>
            <person name="Schroder R."/>
            <person name="Shippy T.D."/>
            <person name="Simonnet F."/>
            <person name="Marques-Souza H."/>
            <person name="Tautz D."/>
            <person name="Tomoyasu Y."/>
            <person name="Trauner J."/>
            <person name="Van der Zee M."/>
            <person name="Vervoort M."/>
            <person name="Wittkopp N."/>
            <person name="Wimmer E.A."/>
            <person name="Yang X."/>
            <person name="Jones A.K."/>
            <person name="Sattelle D.B."/>
            <person name="Ebert P.R."/>
            <person name="Nelson D."/>
            <person name="Scott J.G."/>
            <person name="Beeman R.W."/>
            <person name="Muthukrishnan S."/>
            <person name="Kramer K.J."/>
            <person name="Arakane Y."/>
            <person name="Beeman R.W."/>
            <person name="Zhu Q."/>
            <person name="Hogenkamp D."/>
            <person name="Dixit R."/>
            <person name="Oppert B."/>
            <person name="Jiang H."/>
            <person name="Zou Z."/>
            <person name="Marshall J."/>
            <person name="Elpidina E."/>
            <person name="Vinokurov K."/>
            <person name="Oppert C."/>
            <person name="Zou Z."/>
            <person name="Evans J."/>
            <person name="Lu Z."/>
            <person name="Zhao P."/>
            <person name="Sumathipala N."/>
            <person name="Altincicek B."/>
            <person name="Vilcinskas A."/>
            <person name="Williams M."/>
            <person name="Hultmark D."/>
            <person name="Hetru C."/>
            <person name="Jiang H."/>
            <person name="Grimmelikhuijzen C.J."/>
            <person name="Hauser F."/>
            <person name="Cazzamali G."/>
            <person name="Williamson M."/>
            <person name="Park Y."/>
            <person name="Li B."/>
            <person name="Tanaka Y."/>
            <person name="Predel R."/>
            <person name="Neupert S."/>
            <person name="Schachtner J."/>
            <person name="Verleyen P."/>
            <person name="Raible F."/>
            <person name="Bork P."/>
            <person name="Friedrich M."/>
            <person name="Walden K.K."/>
            <person name="Robertson H.M."/>
            <person name="Angeli S."/>
            <person name="Foret S."/>
            <person name="Bucher G."/>
            <person name="Schuetz S."/>
            <person name="Maleszka R."/>
            <person name="Wimmer E.A."/>
            <person name="Beeman R.W."/>
            <person name="Lorenzen M."/>
            <person name="Tomoyasu Y."/>
            <person name="Miller S.C."/>
            <person name="Grossmann D."/>
            <person name="Bucher G."/>
        </authorList>
    </citation>
    <scope>NUCLEOTIDE SEQUENCE [LARGE SCALE GENOMIC DNA]</scope>
    <source>
        <strain evidence="3 4">Georgia GA2</strain>
    </source>
</reference>
<reference evidence="3 4" key="2">
    <citation type="journal article" date="2010" name="Nucleic Acids Res.">
        <title>BeetleBase in 2010: revisions to provide comprehensive genomic information for Tribolium castaneum.</title>
        <authorList>
            <person name="Kim H.S."/>
            <person name="Murphy T."/>
            <person name="Xia J."/>
            <person name="Caragea D."/>
            <person name="Park Y."/>
            <person name="Beeman R.W."/>
            <person name="Lorenzen M.D."/>
            <person name="Butcher S."/>
            <person name="Manak J.R."/>
            <person name="Brown S.J."/>
        </authorList>
    </citation>
    <scope>GENOME REANNOTATION</scope>
    <source>
        <strain evidence="3 4">Georgia GA2</strain>
    </source>
</reference>
<feature type="region of interest" description="Disordered" evidence="1">
    <location>
        <begin position="390"/>
        <end position="426"/>
    </location>
</feature>
<dbReference type="KEGG" id="tca:103314924"/>
<proteinExistence type="predicted"/>
<feature type="region of interest" description="Disordered" evidence="1">
    <location>
        <begin position="488"/>
        <end position="521"/>
    </location>
</feature>
<evidence type="ECO:0000256" key="1">
    <source>
        <dbReference type="SAM" id="MobiDB-lite"/>
    </source>
</evidence>
<feature type="compositionally biased region" description="Basic and acidic residues" evidence="1">
    <location>
        <begin position="506"/>
        <end position="521"/>
    </location>
</feature>
<gene>
    <name evidence="3" type="primary">AUGUSTUS-3.0.2_10421</name>
    <name evidence="3" type="ORF">TcasGA2_TC010421</name>
</gene>
<accession>D6WKN9</accession>
<feature type="compositionally biased region" description="Low complexity" evidence="1">
    <location>
        <begin position="219"/>
        <end position="230"/>
    </location>
</feature>
<dbReference type="InParanoid" id="D6WKN9"/>
<dbReference type="Proteomes" id="UP000007266">
    <property type="component" value="Linkage group 5"/>
</dbReference>
<feature type="compositionally biased region" description="Polar residues" evidence="1">
    <location>
        <begin position="367"/>
        <end position="376"/>
    </location>
</feature>
<dbReference type="AlphaFoldDB" id="D6WKN9"/>
<feature type="region of interest" description="Disordered" evidence="1">
    <location>
        <begin position="273"/>
        <end position="295"/>
    </location>
</feature>
<feature type="compositionally biased region" description="Low complexity" evidence="1">
    <location>
        <begin position="403"/>
        <end position="412"/>
    </location>
</feature>